<dbReference type="InterPro" id="IPR003959">
    <property type="entry name" value="ATPase_AAA_core"/>
</dbReference>
<dbReference type="SUPFAM" id="SSF52540">
    <property type="entry name" value="P-loop containing nucleoside triphosphate hydrolases"/>
    <property type="match status" value="1"/>
</dbReference>
<keyword evidence="2 3" id="KW-0067">ATP-binding</keyword>
<dbReference type="PROSITE" id="PS00674">
    <property type="entry name" value="AAA"/>
    <property type="match status" value="1"/>
</dbReference>
<dbReference type="PANTHER" id="PTHR45991">
    <property type="entry name" value="PACHYTENE CHECKPOINT PROTEIN 2"/>
    <property type="match status" value="1"/>
</dbReference>
<dbReference type="PANTHER" id="PTHR45991:SF1">
    <property type="entry name" value="PACHYTENE CHECKPOINT PROTEIN 2 HOMOLOG"/>
    <property type="match status" value="1"/>
</dbReference>
<protein>
    <submittedName>
        <fullName evidence="5">SpoVK/Ycf46/Vps4 family AAA+-type ATPase</fullName>
    </submittedName>
</protein>
<sequence>MSHGHSAGPGAADGVAVLATLPDATWADRWDDIVVDPGVKSRLLGHALFSLTQRAGRSRVALPVSGLALLAGAPGTGKTTLAHGLANEAAGVLARRGIAAETVFAVVDPHAFPSEFLGESQRAVARLFKRTLPDLAADGRPLVVLVDEVEALAPSRHHASFTTNPVDVHRATAAVLTGVDELSARCPNVLILVTTNEPRAVDAAFVSRADLVESFDLPGLEAAQVILASTLREFGTGLDGDADAVKRLAELCVDQHMDARQVRKSVLRAVIGNGADLALSPEGLSHQDLWDAVSAGSPG</sequence>
<dbReference type="GO" id="GO:0016887">
    <property type="term" value="F:ATP hydrolysis activity"/>
    <property type="evidence" value="ECO:0007669"/>
    <property type="project" value="InterPro"/>
</dbReference>
<dbReference type="SMART" id="SM00382">
    <property type="entry name" value="AAA"/>
    <property type="match status" value="1"/>
</dbReference>
<name>A0A7W9GUA1_9ACTN</name>
<evidence type="ECO:0000313" key="5">
    <source>
        <dbReference type="EMBL" id="MBB5790200.1"/>
    </source>
</evidence>
<dbReference type="Pfam" id="PF00004">
    <property type="entry name" value="AAA"/>
    <property type="match status" value="1"/>
</dbReference>
<dbReference type="InterPro" id="IPR003960">
    <property type="entry name" value="ATPase_AAA_CS"/>
</dbReference>
<dbReference type="GO" id="GO:0005524">
    <property type="term" value="F:ATP binding"/>
    <property type="evidence" value="ECO:0007669"/>
    <property type="project" value="UniProtKB-KW"/>
</dbReference>
<dbReference type="AlphaFoldDB" id="A0A7W9GUA1"/>
<evidence type="ECO:0000313" key="6">
    <source>
        <dbReference type="Proteomes" id="UP000542813"/>
    </source>
</evidence>
<proteinExistence type="inferred from homology"/>
<dbReference type="InterPro" id="IPR003593">
    <property type="entry name" value="AAA+_ATPase"/>
</dbReference>
<feature type="domain" description="AAA+ ATPase" evidence="4">
    <location>
        <begin position="64"/>
        <end position="219"/>
    </location>
</feature>
<comment type="similarity">
    <text evidence="3">Belongs to the AAA ATPase family.</text>
</comment>
<dbReference type="InterPro" id="IPR027417">
    <property type="entry name" value="P-loop_NTPase"/>
</dbReference>
<comment type="caution">
    <text evidence="5">The sequence shown here is derived from an EMBL/GenBank/DDBJ whole genome shotgun (WGS) entry which is preliminary data.</text>
</comment>
<dbReference type="Gene3D" id="3.40.50.300">
    <property type="entry name" value="P-loop containing nucleotide triphosphate hydrolases"/>
    <property type="match status" value="1"/>
</dbReference>
<dbReference type="EMBL" id="JACHMM010000001">
    <property type="protein sequence ID" value="MBB5790200.1"/>
    <property type="molecule type" value="Genomic_DNA"/>
</dbReference>
<gene>
    <name evidence="5" type="ORF">HD601_004775</name>
</gene>
<keyword evidence="6" id="KW-1185">Reference proteome</keyword>
<evidence type="ECO:0000259" key="4">
    <source>
        <dbReference type="SMART" id="SM00382"/>
    </source>
</evidence>
<dbReference type="Proteomes" id="UP000542813">
    <property type="component" value="Unassembled WGS sequence"/>
</dbReference>
<dbReference type="RefSeq" id="WP_184826085.1">
    <property type="nucleotide sequence ID" value="NZ_JACHMM010000001.1"/>
</dbReference>
<accession>A0A7W9GUA1</accession>
<dbReference type="InterPro" id="IPR044539">
    <property type="entry name" value="Pch2-like"/>
</dbReference>
<evidence type="ECO:0000256" key="3">
    <source>
        <dbReference type="RuleBase" id="RU003651"/>
    </source>
</evidence>
<reference evidence="5 6" key="1">
    <citation type="submission" date="2020-08" db="EMBL/GenBank/DDBJ databases">
        <title>Sequencing the genomes of 1000 actinobacteria strains.</title>
        <authorList>
            <person name="Klenk H.-P."/>
        </authorList>
    </citation>
    <scope>NUCLEOTIDE SEQUENCE [LARGE SCALE GENOMIC DNA]</scope>
    <source>
        <strain evidence="5 6">DSM 102122</strain>
    </source>
</reference>
<evidence type="ECO:0000256" key="2">
    <source>
        <dbReference type="ARBA" id="ARBA00022840"/>
    </source>
</evidence>
<organism evidence="5 6">
    <name type="scientific">Jiangella mangrovi</name>
    <dbReference type="NCBI Taxonomy" id="1524084"/>
    <lineage>
        <taxon>Bacteria</taxon>
        <taxon>Bacillati</taxon>
        <taxon>Actinomycetota</taxon>
        <taxon>Actinomycetes</taxon>
        <taxon>Jiangellales</taxon>
        <taxon>Jiangellaceae</taxon>
        <taxon>Jiangella</taxon>
    </lineage>
</organism>
<keyword evidence="1 3" id="KW-0547">Nucleotide-binding</keyword>
<evidence type="ECO:0000256" key="1">
    <source>
        <dbReference type="ARBA" id="ARBA00022741"/>
    </source>
</evidence>
<dbReference type="GO" id="GO:0005694">
    <property type="term" value="C:chromosome"/>
    <property type="evidence" value="ECO:0007669"/>
    <property type="project" value="TreeGrafter"/>
</dbReference>